<evidence type="ECO:0000256" key="1">
    <source>
        <dbReference type="SAM" id="SignalP"/>
    </source>
</evidence>
<dbReference type="EMBL" id="BAABGR010000015">
    <property type="protein sequence ID" value="GAA4515562.1"/>
    <property type="molecule type" value="Genomic_DNA"/>
</dbReference>
<dbReference type="Pfam" id="PF12771">
    <property type="entry name" value="SusD-like_2"/>
    <property type="match status" value="1"/>
</dbReference>
<evidence type="ECO:0000313" key="3">
    <source>
        <dbReference type="Proteomes" id="UP001500394"/>
    </source>
</evidence>
<dbReference type="PROSITE" id="PS51257">
    <property type="entry name" value="PROKAR_LIPOPROTEIN"/>
    <property type="match status" value="1"/>
</dbReference>
<dbReference type="Gene3D" id="1.25.40.390">
    <property type="match status" value="1"/>
</dbReference>
<organism evidence="2 3">
    <name type="scientific">Sphingobacterium thermophilum</name>
    <dbReference type="NCBI Taxonomy" id="768534"/>
    <lineage>
        <taxon>Bacteria</taxon>
        <taxon>Pseudomonadati</taxon>
        <taxon>Bacteroidota</taxon>
        <taxon>Sphingobacteriia</taxon>
        <taxon>Sphingobacteriales</taxon>
        <taxon>Sphingobacteriaceae</taxon>
        <taxon>Sphingobacterium</taxon>
    </lineage>
</organism>
<gene>
    <name evidence="2" type="ORF">GCM10023173_13510</name>
</gene>
<feature type="chain" id="PRO_5046769000" evidence="1">
    <location>
        <begin position="26"/>
        <end position="481"/>
    </location>
</feature>
<dbReference type="SUPFAM" id="SSF48452">
    <property type="entry name" value="TPR-like"/>
    <property type="match status" value="1"/>
</dbReference>
<dbReference type="InterPro" id="IPR041662">
    <property type="entry name" value="SusD-like_2"/>
</dbReference>
<keyword evidence="3" id="KW-1185">Reference proteome</keyword>
<dbReference type="InterPro" id="IPR011990">
    <property type="entry name" value="TPR-like_helical_dom_sf"/>
</dbReference>
<keyword evidence="1" id="KW-0732">Signal</keyword>
<feature type="signal peptide" evidence="1">
    <location>
        <begin position="1"/>
        <end position="25"/>
    </location>
</feature>
<dbReference type="Proteomes" id="UP001500394">
    <property type="component" value="Unassembled WGS sequence"/>
</dbReference>
<sequence>MSIAMKKRFLYILLGASMLATSCDALSDFGDMNDNPNATTQPITSALLTNVLSGVAGYASNNHYQPGLYAQYISETQYTEASLYSLPQNNFTAYYSGHLMDLQNIINTDVDNPNMQAVAQIVQQYIFWYLTDLWGDIPYSEALQGITPKYDRQEDIYKGILTKLAEAESMLTSSAIIKGDIVYNGDITKWKKLANSLRLLVSLQLSKKFPGPNDYAATEFKAALNDPDGVITTNEDNFKLNFPGGNFKNPWRNTYDGRKDYAQSKTLTDITANLSDDRQRAFGGATEDLSSPNAFATSNVGFPYGLPRAQAEAFASANTNFARVLRGDFRTEDAPYVIISAGQVYLARAEAAQLGWTSENKNNLYRDGITLSFEQWGESVSNSYLNQSGVALNGTADDANKISLQRYIAHYPDGRMGWNIWRKSGVPSLSPAPGANPGTEIPRRFMYGSNEQATNKANLDEAVARIPGGQDVMSARVWWDQ</sequence>
<proteinExistence type="predicted"/>
<accession>A0ABP8R175</accession>
<protein>
    <submittedName>
        <fullName evidence="2">SusD/RagB family nutrient-binding outer membrane lipoprotein</fullName>
    </submittedName>
</protein>
<reference evidence="3" key="1">
    <citation type="journal article" date="2019" name="Int. J. Syst. Evol. Microbiol.">
        <title>The Global Catalogue of Microorganisms (GCM) 10K type strain sequencing project: providing services to taxonomists for standard genome sequencing and annotation.</title>
        <authorList>
            <consortium name="The Broad Institute Genomics Platform"/>
            <consortium name="The Broad Institute Genome Sequencing Center for Infectious Disease"/>
            <person name="Wu L."/>
            <person name="Ma J."/>
        </authorList>
    </citation>
    <scope>NUCLEOTIDE SEQUENCE [LARGE SCALE GENOMIC DNA]</scope>
    <source>
        <strain evidence="3">JCM 17858</strain>
    </source>
</reference>
<keyword evidence="2" id="KW-0449">Lipoprotein</keyword>
<evidence type="ECO:0000313" key="2">
    <source>
        <dbReference type="EMBL" id="GAA4515562.1"/>
    </source>
</evidence>
<name>A0ABP8R175_9SPHI</name>
<comment type="caution">
    <text evidence="2">The sequence shown here is derived from an EMBL/GenBank/DDBJ whole genome shotgun (WGS) entry which is preliminary data.</text>
</comment>